<evidence type="ECO:0000256" key="1">
    <source>
        <dbReference type="ARBA" id="ARBA00022737"/>
    </source>
</evidence>
<dbReference type="InterPro" id="IPR001715">
    <property type="entry name" value="CH_dom"/>
</dbReference>
<feature type="compositionally biased region" description="Basic and acidic residues" evidence="3">
    <location>
        <begin position="11"/>
        <end position="25"/>
    </location>
</feature>
<organism evidence="5 6">
    <name type="scientific">Caenorhabditis japonica</name>
    <dbReference type="NCBI Taxonomy" id="281687"/>
    <lineage>
        <taxon>Eukaryota</taxon>
        <taxon>Metazoa</taxon>
        <taxon>Ecdysozoa</taxon>
        <taxon>Nematoda</taxon>
        <taxon>Chromadorea</taxon>
        <taxon>Rhabditida</taxon>
        <taxon>Rhabditina</taxon>
        <taxon>Rhabditomorpha</taxon>
        <taxon>Rhabditoidea</taxon>
        <taxon>Rhabditidae</taxon>
        <taxon>Peloderinae</taxon>
        <taxon>Caenorhabditis</taxon>
    </lineage>
</organism>
<evidence type="ECO:0000256" key="2">
    <source>
        <dbReference type="ARBA" id="ARBA00023203"/>
    </source>
</evidence>
<protein>
    <submittedName>
        <fullName evidence="5">Calponin-homology (CH) domain-containing protein</fullName>
    </submittedName>
</protein>
<evidence type="ECO:0000313" key="5">
    <source>
        <dbReference type="EnsemblMetazoa" id="CJA27824.1"/>
    </source>
</evidence>
<dbReference type="Proteomes" id="UP000005237">
    <property type="component" value="Unassembled WGS sequence"/>
</dbReference>
<dbReference type="SUPFAM" id="SSF47576">
    <property type="entry name" value="Calponin-homology domain, CH-domain"/>
    <property type="match status" value="1"/>
</dbReference>
<dbReference type="PANTHER" id="PTHR11915">
    <property type="entry name" value="SPECTRIN/FILAMIN RELATED CYTOSKELETAL PROTEIN"/>
    <property type="match status" value="1"/>
</dbReference>
<sequence length="214" mass="24841">MLFSGASTAKPKKDEKKDKKSDRDEKYELQEQVFIRWANHRLGTERLTDYKSLQDGSNAIFVYQAIVGQAMAVLGNPADDWPNILQYVGDTKINAQEVMEGQQKAVLAAWWQLVQFFWKNHAPMQLREEKLSEAIKQWCIEVTKAYEEIDVYDFTSSFRDGHAFNYLIHSYDKKLINLTKTAEMSAIDRIENAFSVAEKKWKVPRLLSPKGEHF</sequence>
<dbReference type="InterPro" id="IPR001589">
    <property type="entry name" value="Actinin_actin-bd_CS"/>
</dbReference>
<feature type="region of interest" description="Disordered" evidence="3">
    <location>
        <begin position="1"/>
        <end position="25"/>
    </location>
</feature>
<keyword evidence="2" id="KW-0009">Actin-binding</keyword>
<accession>A0A8R1EB02</accession>
<evidence type="ECO:0000259" key="4">
    <source>
        <dbReference type="PROSITE" id="PS50021"/>
    </source>
</evidence>
<proteinExistence type="predicted"/>
<dbReference type="PROSITE" id="PS50021">
    <property type="entry name" value="CH"/>
    <property type="match status" value="1"/>
</dbReference>
<name>A0A8R1EB02_CAEJA</name>
<dbReference type="Gene3D" id="1.10.418.10">
    <property type="entry name" value="Calponin-like domain"/>
    <property type="match status" value="1"/>
</dbReference>
<evidence type="ECO:0000313" key="6">
    <source>
        <dbReference type="Proteomes" id="UP000005237"/>
    </source>
</evidence>
<reference evidence="5" key="2">
    <citation type="submission" date="2022-06" db="UniProtKB">
        <authorList>
            <consortium name="EnsemblMetazoa"/>
        </authorList>
    </citation>
    <scope>IDENTIFICATION</scope>
    <source>
        <strain evidence="5">DF5081</strain>
    </source>
</reference>
<feature type="domain" description="Calponin-homology (CH)" evidence="4">
    <location>
        <begin position="129"/>
        <end position="214"/>
    </location>
</feature>
<keyword evidence="6" id="KW-1185">Reference proteome</keyword>
<keyword evidence="1" id="KW-0677">Repeat</keyword>
<dbReference type="GO" id="GO:0003779">
    <property type="term" value="F:actin binding"/>
    <property type="evidence" value="ECO:0007669"/>
    <property type="project" value="UniProtKB-KW"/>
</dbReference>
<dbReference type="PROSITE" id="PS00019">
    <property type="entry name" value="ACTININ_1"/>
    <property type="match status" value="1"/>
</dbReference>
<dbReference type="EnsemblMetazoa" id="CJA27824.1">
    <property type="protein sequence ID" value="CJA27824.1"/>
    <property type="gene ID" value="WBGene00183397"/>
</dbReference>
<dbReference type="AlphaFoldDB" id="A0A8R1EB02"/>
<dbReference type="Pfam" id="PF00307">
    <property type="entry name" value="CH"/>
    <property type="match status" value="1"/>
</dbReference>
<evidence type="ECO:0000256" key="3">
    <source>
        <dbReference type="SAM" id="MobiDB-lite"/>
    </source>
</evidence>
<dbReference type="InterPro" id="IPR036872">
    <property type="entry name" value="CH_dom_sf"/>
</dbReference>
<reference evidence="6" key="1">
    <citation type="submission" date="2010-08" db="EMBL/GenBank/DDBJ databases">
        <authorList>
            <consortium name="Caenorhabditis japonica Sequencing Consortium"/>
            <person name="Wilson R.K."/>
        </authorList>
    </citation>
    <scope>NUCLEOTIDE SEQUENCE [LARGE SCALE GENOMIC DNA]</scope>
    <source>
        <strain evidence="6">DF5081</strain>
    </source>
</reference>